<gene>
    <name evidence="2" type="ORF">EIP91_005356</name>
</gene>
<comment type="caution">
    <text evidence="2">The sequence shown here is derived from an EMBL/GenBank/DDBJ whole genome shotgun (WGS) entry which is preliminary data.</text>
</comment>
<sequence length="446" mass="49702">MVPSPVIARVDTPATGLDTDGSNDSSPHDDSGPQRSRTPCPTSSSYEAGGLCPPIEVCERIMDFVVNPHLSGLYAWAHWSQAISNSYGLCLVCRQWLSHARFLLYSRIPLTQAKHFFKLVDGLKRRPANGLYTQILDIHPQDSSDEVSSRWVSVLPHELPHLLGNLQILNLSCQRNILPLTHPSFFKSITMFKHLEALTTGGTFDEPICLGHGLRLALVHPTVRHICLRHLTQGPLSLPLRGQRPGSHLSSIAVVMVPTSVVLSPIFTVLAPCAAQLTRFTLSLLDFGRVSKGSTSEVARTLQSLGHFLKDALSLRELRLPLIFMQHIPNDIGNAFRRMVHLRILQLPIMRYYFETTIPHEVSLLSQSVLALLHNVSSPDLVLVAVIWELPPSRVHAQAPDLAEILGDHRRQLLEMFSDTSRKHLSMGRDSLYFTIEDELKNLVTG</sequence>
<evidence type="ECO:0000256" key="1">
    <source>
        <dbReference type="SAM" id="MobiDB-lite"/>
    </source>
</evidence>
<dbReference type="Proteomes" id="UP000292702">
    <property type="component" value="Unassembled WGS sequence"/>
</dbReference>
<reference evidence="2 3" key="1">
    <citation type="submission" date="2018-11" db="EMBL/GenBank/DDBJ databases">
        <title>Genome assembly of Steccherinum ochraceum LE-BIN_3174, the white-rot fungus of the Steccherinaceae family (The Residual Polyporoid clade, Polyporales, Basidiomycota).</title>
        <authorList>
            <person name="Fedorova T.V."/>
            <person name="Glazunova O.A."/>
            <person name="Landesman E.O."/>
            <person name="Moiseenko K.V."/>
            <person name="Psurtseva N.V."/>
            <person name="Savinova O.S."/>
            <person name="Shakhova N.V."/>
            <person name="Tyazhelova T.V."/>
            <person name="Vasina D.V."/>
        </authorList>
    </citation>
    <scope>NUCLEOTIDE SEQUENCE [LARGE SCALE GENOMIC DNA]</scope>
    <source>
        <strain evidence="2 3">LE-BIN_3174</strain>
    </source>
</reference>
<protein>
    <recommendedName>
        <fullName evidence="4">F-box domain-containing protein</fullName>
    </recommendedName>
</protein>
<feature type="compositionally biased region" description="Polar residues" evidence="1">
    <location>
        <begin position="33"/>
        <end position="46"/>
    </location>
</feature>
<evidence type="ECO:0000313" key="3">
    <source>
        <dbReference type="Proteomes" id="UP000292702"/>
    </source>
</evidence>
<accession>A0A4R0RME3</accession>
<dbReference type="OrthoDB" id="2757906at2759"/>
<dbReference type="AlphaFoldDB" id="A0A4R0RME3"/>
<feature type="non-terminal residue" evidence="2">
    <location>
        <position position="446"/>
    </location>
</feature>
<proteinExistence type="predicted"/>
<keyword evidence="3" id="KW-1185">Reference proteome</keyword>
<evidence type="ECO:0008006" key="4">
    <source>
        <dbReference type="Google" id="ProtNLM"/>
    </source>
</evidence>
<feature type="region of interest" description="Disordered" evidence="1">
    <location>
        <begin position="1"/>
        <end position="47"/>
    </location>
</feature>
<organism evidence="2 3">
    <name type="scientific">Steccherinum ochraceum</name>
    <dbReference type="NCBI Taxonomy" id="92696"/>
    <lineage>
        <taxon>Eukaryota</taxon>
        <taxon>Fungi</taxon>
        <taxon>Dikarya</taxon>
        <taxon>Basidiomycota</taxon>
        <taxon>Agaricomycotina</taxon>
        <taxon>Agaricomycetes</taxon>
        <taxon>Polyporales</taxon>
        <taxon>Steccherinaceae</taxon>
        <taxon>Steccherinum</taxon>
    </lineage>
</organism>
<name>A0A4R0RME3_9APHY</name>
<evidence type="ECO:0000313" key="2">
    <source>
        <dbReference type="EMBL" id="TCD63474.1"/>
    </source>
</evidence>
<dbReference type="EMBL" id="RWJN01000295">
    <property type="protein sequence ID" value="TCD63474.1"/>
    <property type="molecule type" value="Genomic_DNA"/>
</dbReference>